<feature type="transmembrane region" description="Helical" evidence="1">
    <location>
        <begin position="179"/>
        <end position="202"/>
    </location>
</feature>
<evidence type="ECO:0000313" key="3">
    <source>
        <dbReference type="Proteomes" id="UP000176101"/>
    </source>
</evidence>
<feature type="transmembrane region" description="Helical" evidence="1">
    <location>
        <begin position="148"/>
        <end position="172"/>
    </location>
</feature>
<feature type="transmembrane region" description="Helical" evidence="1">
    <location>
        <begin position="222"/>
        <end position="244"/>
    </location>
</feature>
<keyword evidence="1" id="KW-1133">Transmembrane helix</keyword>
<dbReference type="AlphaFoldDB" id="A0A1E7KFG3"/>
<keyword evidence="3" id="KW-1185">Reference proteome</keyword>
<dbReference type="GO" id="GO:0005886">
    <property type="term" value="C:plasma membrane"/>
    <property type="evidence" value="ECO:0007669"/>
    <property type="project" value="UniProtKB-SubCell"/>
</dbReference>
<dbReference type="GO" id="GO:0140359">
    <property type="term" value="F:ABC-type transporter activity"/>
    <property type="evidence" value="ECO:0007669"/>
    <property type="project" value="InterPro"/>
</dbReference>
<accession>A0A1E7KFG3</accession>
<dbReference type="Proteomes" id="UP000176101">
    <property type="component" value="Unassembled WGS sequence"/>
</dbReference>
<dbReference type="Pfam" id="PF12679">
    <property type="entry name" value="ABC2_membrane_2"/>
    <property type="match status" value="1"/>
</dbReference>
<evidence type="ECO:0000256" key="1">
    <source>
        <dbReference type="SAM" id="Phobius"/>
    </source>
</evidence>
<dbReference type="OrthoDB" id="3686802at2"/>
<dbReference type="PANTHER" id="PTHR37305">
    <property type="entry name" value="INTEGRAL MEMBRANE PROTEIN-RELATED"/>
    <property type="match status" value="1"/>
</dbReference>
<feature type="transmembrane region" description="Helical" evidence="1">
    <location>
        <begin position="115"/>
        <end position="136"/>
    </location>
</feature>
<keyword evidence="1" id="KW-0812">Transmembrane</keyword>
<organism evidence="2 3">
    <name type="scientific">Streptomyces oceani</name>
    <dbReference type="NCBI Taxonomy" id="1075402"/>
    <lineage>
        <taxon>Bacteria</taxon>
        <taxon>Bacillati</taxon>
        <taxon>Actinomycetota</taxon>
        <taxon>Actinomycetes</taxon>
        <taxon>Kitasatosporales</taxon>
        <taxon>Streptomycetaceae</taxon>
        <taxon>Streptomyces</taxon>
    </lineage>
</organism>
<feature type="transmembrane region" description="Helical" evidence="1">
    <location>
        <begin position="62"/>
        <end position="81"/>
    </location>
</feature>
<dbReference type="PATRIC" id="fig|1075402.3.peg.1729"/>
<reference evidence="2 3" key="1">
    <citation type="journal article" date="2016" name="Front. Microbiol.">
        <title>Comparative Genomics Analysis of Streptomyces Species Reveals Their Adaptation to the Marine Environment and Their Diversity at the Genomic Level.</title>
        <authorList>
            <person name="Tian X."/>
            <person name="Zhang Z."/>
            <person name="Yang T."/>
            <person name="Chen M."/>
            <person name="Li J."/>
            <person name="Chen F."/>
            <person name="Yang J."/>
            <person name="Li W."/>
            <person name="Zhang B."/>
            <person name="Zhang Z."/>
            <person name="Wu J."/>
            <person name="Zhang C."/>
            <person name="Long L."/>
            <person name="Xiao J."/>
        </authorList>
    </citation>
    <scope>NUCLEOTIDE SEQUENCE [LARGE SCALE GENOMIC DNA]</scope>
    <source>
        <strain evidence="2 3">SCSIO 02100</strain>
    </source>
</reference>
<dbReference type="STRING" id="1075402.AN216_14170"/>
<evidence type="ECO:0000313" key="2">
    <source>
        <dbReference type="EMBL" id="OEV02646.1"/>
    </source>
</evidence>
<comment type="caution">
    <text evidence="2">The sequence shown here is derived from an EMBL/GenBank/DDBJ whole genome shotgun (WGS) entry which is preliminary data.</text>
</comment>
<name>A0A1E7KFG3_9ACTN</name>
<keyword evidence="1" id="KW-0472">Membrane</keyword>
<gene>
    <name evidence="2" type="ORF">AN216_14170</name>
</gene>
<dbReference type="PANTHER" id="PTHR37305:SF1">
    <property type="entry name" value="MEMBRANE PROTEIN"/>
    <property type="match status" value="1"/>
</dbReference>
<protein>
    <recommendedName>
        <fullName evidence="4">ABC transporter permease</fullName>
    </recommendedName>
</protein>
<evidence type="ECO:0008006" key="4">
    <source>
        <dbReference type="Google" id="ProtNLM"/>
    </source>
</evidence>
<dbReference type="EMBL" id="LJGU01000127">
    <property type="protein sequence ID" value="OEV02646.1"/>
    <property type="molecule type" value="Genomic_DNA"/>
</dbReference>
<proteinExistence type="predicted"/>
<sequence>MSSALFIHSLNNSRRSLVGWAIGCAVIGMGYASTYPDQKNNTDSMPAGVRESLNIDGSAAGYLQATVFGLILPLLAMIYGVTAGLRSTASDEESGEMDLTLAHPITRTKLVLHRFADAAVGALGISLVVWLALLAIRDSAELTSVTPVELLAQCLQLFLLAVTFAALAFGIGTALGSKVAVLVGSTVVGVIAYVANSLYAQFDAEWIKYLSPLYYYMGGEPLRYGFQWGHIAALVILSAVFLTVGTIRFNRRDVNS</sequence>
<dbReference type="RefSeq" id="WP_070197018.1">
    <property type="nucleotide sequence ID" value="NZ_LJGU01000127.1"/>
</dbReference>